<dbReference type="RefSeq" id="WP_278015057.1">
    <property type="nucleotide sequence ID" value="NZ_CP121106.1"/>
</dbReference>
<evidence type="ECO:0000313" key="3">
    <source>
        <dbReference type="Proteomes" id="UP001215827"/>
    </source>
</evidence>
<protein>
    <recommendedName>
        <fullName evidence="4">TonB-dependent receptor</fullName>
    </recommendedName>
</protein>
<feature type="chain" id="PRO_5047037920" description="TonB-dependent receptor" evidence="1">
    <location>
        <begin position="24"/>
        <end position="91"/>
    </location>
</feature>
<sequence length="91" mass="9274">MANQVVGASSLLAIAALAAPAHAQDNATATDTQEAKSDESVIVVTATRREGALQDAPLAVTALGEQALQDRSVSAIEDIGNFAPGVQIARY</sequence>
<accession>A0ABY8FS94</accession>
<dbReference type="Proteomes" id="UP001215827">
    <property type="component" value="Chromosome"/>
</dbReference>
<keyword evidence="1" id="KW-0732">Signal</keyword>
<dbReference type="SUPFAM" id="SSF56935">
    <property type="entry name" value="Porins"/>
    <property type="match status" value="1"/>
</dbReference>
<evidence type="ECO:0008006" key="4">
    <source>
        <dbReference type="Google" id="ProtNLM"/>
    </source>
</evidence>
<dbReference type="Gene3D" id="2.170.130.10">
    <property type="entry name" value="TonB-dependent receptor, plug domain"/>
    <property type="match status" value="1"/>
</dbReference>
<evidence type="ECO:0000313" key="2">
    <source>
        <dbReference type="EMBL" id="WFL76291.1"/>
    </source>
</evidence>
<organism evidence="2 3">
    <name type="scientific">Altererythrobacter arenosus</name>
    <dbReference type="NCBI Taxonomy" id="3032592"/>
    <lineage>
        <taxon>Bacteria</taxon>
        <taxon>Pseudomonadati</taxon>
        <taxon>Pseudomonadota</taxon>
        <taxon>Alphaproteobacteria</taxon>
        <taxon>Sphingomonadales</taxon>
        <taxon>Erythrobacteraceae</taxon>
        <taxon>Altererythrobacter</taxon>
    </lineage>
</organism>
<dbReference type="InterPro" id="IPR037066">
    <property type="entry name" value="Plug_dom_sf"/>
</dbReference>
<gene>
    <name evidence="2" type="ORF">P7228_09800</name>
</gene>
<evidence type="ECO:0000256" key="1">
    <source>
        <dbReference type="SAM" id="SignalP"/>
    </source>
</evidence>
<feature type="signal peptide" evidence="1">
    <location>
        <begin position="1"/>
        <end position="23"/>
    </location>
</feature>
<proteinExistence type="predicted"/>
<reference evidence="2 3" key="1">
    <citation type="submission" date="2023-03" db="EMBL/GenBank/DDBJ databases">
        <title>Altererythrobacter sp. CAU 1644 isolated from sand.</title>
        <authorList>
            <person name="Kim W."/>
        </authorList>
    </citation>
    <scope>NUCLEOTIDE SEQUENCE [LARGE SCALE GENOMIC DNA]</scope>
    <source>
        <strain evidence="2 3">CAU 1644</strain>
    </source>
</reference>
<dbReference type="EMBL" id="CP121106">
    <property type="protein sequence ID" value="WFL76291.1"/>
    <property type="molecule type" value="Genomic_DNA"/>
</dbReference>
<keyword evidence="3" id="KW-1185">Reference proteome</keyword>
<name>A0ABY8FS94_9SPHN</name>